<name>A0A2T4JLZ1_9RHOB</name>
<dbReference type="GO" id="GO:0006457">
    <property type="term" value="P:protein folding"/>
    <property type="evidence" value="ECO:0007669"/>
    <property type="project" value="InterPro"/>
</dbReference>
<dbReference type="SUPFAM" id="SSF158442">
    <property type="entry name" value="DsbB-like"/>
    <property type="match status" value="1"/>
</dbReference>
<feature type="transmembrane region" description="Helical" evidence="5">
    <location>
        <begin position="12"/>
        <end position="32"/>
    </location>
</feature>
<dbReference type="OrthoDB" id="9808637at2"/>
<feature type="transmembrane region" description="Helical" evidence="5">
    <location>
        <begin position="128"/>
        <end position="151"/>
    </location>
</feature>
<dbReference type="Gene3D" id="1.20.1550.10">
    <property type="entry name" value="DsbB-like"/>
    <property type="match status" value="1"/>
</dbReference>
<protein>
    <submittedName>
        <fullName evidence="6">Disulfide bond formation protein B</fullName>
    </submittedName>
</protein>
<dbReference type="GO" id="GO:0016020">
    <property type="term" value="C:membrane"/>
    <property type="evidence" value="ECO:0007669"/>
    <property type="project" value="UniProtKB-SubCell"/>
</dbReference>
<evidence type="ECO:0000313" key="7">
    <source>
        <dbReference type="Proteomes" id="UP000241899"/>
    </source>
</evidence>
<dbReference type="RefSeq" id="WP_107323630.1">
    <property type="nucleotide sequence ID" value="NZ_NHSP01000043.1"/>
</dbReference>
<evidence type="ECO:0000256" key="5">
    <source>
        <dbReference type="SAM" id="Phobius"/>
    </source>
</evidence>
<gene>
    <name evidence="6" type="ORF">C5F46_01620</name>
</gene>
<dbReference type="InterPro" id="IPR003752">
    <property type="entry name" value="DiS_bond_form_DsbB/BdbC"/>
</dbReference>
<feature type="transmembrane region" description="Helical" evidence="5">
    <location>
        <begin position="44"/>
        <end position="61"/>
    </location>
</feature>
<dbReference type="GO" id="GO:0015035">
    <property type="term" value="F:protein-disulfide reductase activity"/>
    <property type="evidence" value="ECO:0007669"/>
    <property type="project" value="InterPro"/>
</dbReference>
<keyword evidence="7" id="KW-1185">Reference proteome</keyword>
<dbReference type="InterPro" id="IPR024199">
    <property type="entry name" value="Uncharacterised_DsbB"/>
</dbReference>
<evidence type="ECO:0000256" key="1">
    <source>
        <dbReference type="ARBA" id="ARBA00004141"/>
    </source>
</evidence>
<evidence type="ECO:0000256" key="3">
    <source>
        <dbReference type="ARBA" id="ARBA00022989"/>
    </source>
</evidence>
<keyword evidence="4 5" id="KW-0472">Membrane</keyword>
<organism evidence="6 7">
    <name type="scientific">Phaeovulum veldkampii DSM 11550</name>
    <dbReference type="NCBI Taxonomy" id="1185920"/>
    <lineage>
        <taxon>Bacteria</taxon>
        <taxon>Pseudomonadati</taxon>
        <taxon>Pseudomonadota</taxon>
        <taxon>Alphaproteobacteria</taxon>
        <taxon>Rhodobacterales</taxon>
        <taxon>Paracoccaceae</taxon>
        <taxon>Phaeovulum</taxon>
    </lineage>
</organism>
<proteinExistence type="predicted"/>
<sequence length="157" mass="16136">MTGHDSLGTRLILLATGGSAALLAGAFGFQALGHAPCDLCLWQRWPHAAAVALGLIGLVLVSRTVPVALAALAMAGSVGLGIYHTGVERHWWPGPASCTSGAIGGLSPEDLMSRILAAPMVRCDEVSWSLLGLSMASWNAIASAVLAAIWLRALTRG</sequence>
<comment type="caution">
    <text evidence="6">The sequence shown here is derived from an EMBL/GenBank/DDBJ whole genome shotgun (WGS) entry which is preliminary data.</text>
</comment>
<feature type="transmembrane region" description="Helical" evidence="5">
    <location>
        <begin position="68"/>
        <end position="86"/>
    </location>
</feature>
<dbReference type="AlphaFoldDB" id="A0A2T4JLZ1"/>
<dbReference type="EMBL" id="PZKF01000003">
    <property type="protein sequence ID" value="PTE18892.1"/>
    <property type="molecule type" value="Genomic_DNA"/>
</dbReference>
<evidence type="ECO:0000256" key="2">
    <source>
        <dbReference type="ARBA" id="ARBA00022692"/>
    </source>
</evidence>
<evidence type="ECO:0000256" key="4">
    <source>
        <dbReference type="ARBA" id="ARBA00023136"/>
    </source>
</evidence>
<dbReference type="Proteomes" id="UP000241899">
    <property type="component" value="Unassembled WGS sequence"/>
</dbReference>
<accession>A0A2T4JLZ1</accession>
<keyword evidence="3 5" id="KW-1133">Transmembrane helix</keyword>
<dbReference type="InterPro" id="IPR023380">
    <property type="entry name" value="DsbB-like_sf"/>
</dbReference>
<reference evidence="6 7" key="1">
    <citation type="submission" date="2018-03" db="EMBL/GenBank/DDBJ databases">
        <title>Rhodobacter veldkampii.</title>
        <authorList>
            <person name="Meyer T.E."/>
            <person name="Miller S."/>
            <person name="Lodha T."/>
            <person name="Gandham S."/>
            <person name="Chintalapati S."/>
            <person name="Chintalapati V.R."/>
        </authorList>
    </citation>
    <scope>NUCLEOTIDE SEQUENCE [LARGE SCALE GENOMIC DNA]</scope>
    <source>
        <strain evidence="6 7">DSM 11550</strain>
    </source>
</reference>
<comment type="subcellular location">
    <subcellularLocation>
        <location evidence="1">Membrane</location>
        <topology evidence="1">Multi-pass membrane protein</topology>
    </subcellularLocation>
</comment>
<dbReference type="PIRSF" id="PIRSF033913">
    <property type="entry name" value="S-S_format_DsbB"/>
    <property type="match status" value="1"/>
</dbReference>
<evidence type="ECO:0000313" key="6">
    <source>
        <dbReference type="EMBL" id="PTE18892.1"/>
    </source>
</evidence>
<keyword evidence="2 5" id="KW-0812">Transmembrane</keyword>
<dbReference type="Pfam" id="PF02600">
    <property type="entry name" value="DsbB"/>
    <property type="match status" value="1"/>
</dbReference>